<reference evidence="2" key="1">
    <citation type="journal article" date="2016" name="Genome Announc.">
        <title>Complete genome sequence of Alkaliphilus metalliredigens strain QYMF, an alkaliphilic and metal-reducing bacterium isolated from borax-contaminated leachate ponds.</title>
        <authorList>
            <person name="Hwang C."/>
            <person name="Copeland A."/>
            <person name="Lucas S."/>
            <person name="Lapidus A."/>
            <person name="Barry K."/>
            <person name="Detter J.C."/>
            <person name="Glavina Del Rio T."/>
            <person name="Hammon N."/>
            <person name="Israni S."/>
            <person name="Dalin E."/>
            <person name="Tice H."/>
            <person name="Pitluck S."/>
            <person name="Chertkov O."/>
            <person name="Brettin T."/>
            <person name="Bruce D."/>
            <person name="Han C."/>
            <person name="Schmutz J."/>
            <person name="Larimer F."/>
            <person name="Land M.L."/>
            <person name="Hauser L."/>
            <person name="Kyrpides N."/>
            <person name="Mikhailova N."/>
            <person name="Ye Q."/>
            <person name="Zhou J."/>
            <person name="Richardson P."/>
            <person name="Fields M.W."/>
        </authorList>
    </citation>
    <scope>NUCLEOTIDE SEQUENCE [LARGE SCALE GENOMIC DNA]</scope>
    <source>
        <strain evidence="2">QYMF</strain>
    </source>
</reference>
<keyword evidence="2" id="KW-1185">Reference proteome</keyword>
<evidence type="ECO:0000313" key="1">
    <source>
        <dbReference type="EMBL" id="ABR49371.1"/>
    </source>
</evidence>
<dbReference type="eggNOG" id="ENOG502ZREF">
    <property type="taxonomic scope" value="Bacteria"/>
</dbReference>
<accession>A6TT53</accession>
<dbReference type="EMBL" id="CP000724">
    <property type="protein sequence ID" value="ABR49371.1"/>
    <property type="molecule type" value="Genomic_DNA"/>
</dbReference>
<evidence type="ECO:0000313" key="2">
    <source>
        <dbReference type="Proteomes" id="UP000001572"/>
    </source>
</evidence>
<dbReference type="Proteomes" id="UP000001572">
    <property type="component" value="Chromosome"/>
</dbReference>
<organism evidence="1 2">
    <name type="scientific">Alkaliphilus metalliredigens (strain QYMF)</name>
    <dbReference type="NCBI Taxonomy" id="293826"/>
    <lineage>
        <taxon>Bacteria</taxon>
        <taxon>Bacillati</taxon>
        <taxon>Bacillota</taxon>
        <taxon>Clostridia</taxon>
        <taxon>Peptostreptococcales</taxon>
        <taxon>Natronincolaceae</taxon>
        <taxon>Alkaliphilus</taxon>
    </lineage>
</organism>
<dbReference type="HOGENOM" id="CLU_2566280_0_0_9"/>
<evidence type="ECO:0008006" key="3">
    <source>
        <dbReference type="Google" id="ProtNLM"/>
    </source>
</evidence>
<name>A6TT53_ALKMQ</name>
<dbReference type="RefSeq" id="WP_012064336.1">
    <property type="nucleotide sequence ID" value="NC_009633.1"/>
</dbReference>
<gene>
    <name evidence="1" type="ordered locus">Amet_3233</name>
</gene>
<dbReference type="OrthoDB" id="2112405at2"/>
<protein>
    <recommendedName>
        <fullName evidence="3">WYL domain-containing protein</fullName>
    </recommendedName>
</protein>
<dbReference type="AlphaFoldDB" id="A6TT53"/>
<proteinExistence type="predicted"/>
<dbReference type="KEGG" id="amt:Amet_3233"/>
<dbReference type="STRING" id="293826.Amet_3233"/>
<sequence length="81" mass="9588">MIDYVLKCAHENQKNITIIYQKGLEITQRNVRILQITEEKIQCYCFEKKAIRNFKKDHILAALMLEGIQGKNSDNSNKKYR</sequence>